<gene>
    <name evidence="2" type="ORF">PCANC_07550</name>
    <name evidence="1" type="ORF">PCANC_15671</name>
</gene>
<reference evidence="2 3" key="1">
    <citation type="submission" date="2017-11" db="EMBL/GenBank/DDBJ databases">
        <title>De novo assembly and phasing of dikaryotic genomes from two isolates of Puccinia coronata f. sp. avenae, the causal agent of oat crown rust.</title>
        <authorList>
            <person name="Miller M.E."/>
            <person name="Zhang Y."/>
            <person name="Omidvar V."/>
            <person name="Sperschneider J."/>
            <person name="Schwessinger B."/>
            <person name="Raley C."/>
            <person name="Palmer J.M."/>
            <person name="Garnica D."/>
            <person name="Upadhyaya N."/>
            <person name="Rathjen J."/>
            <person name="Taylor J.M."/>
            <person name="Park R.F."/>
            <person name="Dodds P.N."/>
            <person name="Hirsch C.D."/>
            <person name="Kianian S.F."/>
            <person name="Figueroa M."/>
        </authorList>
    </citation>
    <scope>NUCLEOTIDE SEQUENCE [LARGE SCALE GENOMIC DNA]</scope>
    <source>
        <strain evidence="2">12NC29</strain>
    </source>
</reference>
<keyword evidence="3" id="KW-1185">Reference proteome</keyword>
<dbReference type="EMBL" id="PGCJ01000894">
    <property type="protein sequence ID" value="PLW15496.1"/>
    <property type="molecule type" value="Genomic_DNA"/>
</dbReference>
<evidence type="ECO:0000313" key="3">
    <source>
        <dbReference type="Proteomes" id="UP000235388"/>
    </source>
</evidence>
<accession>A0A2N5VSL3</accession>
<proteinExistence type="predicted"/>
<evidence type="ECO:0000313" key="2">
    <source>
        <dbReference type="EMBL" id="PLW52952.1"/>
    </source>
</evidence>
<protein>
    <submittedName>
        <fullName evidence="2">Uncharacterized protein</fullName>
    </submittedName>
</protein>
<evidence type="ECO:0000313" key="1">
    <source>
        <dbReference type="EMBL" id="PLW15496.1"/>
    </source>
</evidence>
<organism evidence="2 3">
    <name type="scientific">Puccinia coronata f. sp. avenae</name>
    <dbReference type="NCBI Taxonomy" id="200324"/>
    <lineage>
        <taxon>Eukaryota</taxon>
        <taxon>Fungi</taxon>
        <taxon>Dikarya</taxon>
        <taxon>Basidiomycota</taxon>
        <taxon>Pucciniomycotina</taxon>
        <taxon>Pucciniomycetes</taxon>
        <taxon>Pucciniales</taxon>
        <taxon>Pucciniaceae</taxon>
        <taxon>Puccinia</taxon>
    </lineage>
</organism>
<dbReference type="AlphaFoldDB" id="A0A2N5VSL3"/>
<name>A0A2N5VSL3_9BASI</name>
<sequence>MTFHHPGFTQSSPVHSSVAASASLTFAENLKVAAANFLSSYVDFMPELRIS</sequence>
<dbReference type="Proteomes" id="UP000235388">
    <property type="component" value="Unassembled WGS sequence"/>
</dbReference>
<dbReference type="EMBL" id="PGCJ01000070">
    <property type="protein sequence ID" value="PLW52952.1"/>
    <property type="molecule type" value="Genomic_DNA"/>
</dbReference>
<comment type="caution">
    <text evidence="2">The sequence shown here is derived from an EMBL/GenBank/DDBJ whole genome shotgun (WGS) entry which is preliminary data.</text>
</comment>